<feature type="domain" description="AB hydrolase-1" evidence="1">
    <location>
        <begin position="62"/>
        <end position="189"/>
    </location>
</feature>
<comment type="caution">
    <text evidence="2">The sequence shown here is derived from an EMBL/GenBank/DDBJ whole genome shotgun (WGS) entry which is preliminary data.</text>
</comment>
<evidence type="ECO:0000313" key="3">
    <source>
        <dbReference type="Proteomes" id="UP000741013"/>
    </source>
</evidence>
<dbReference type="PROSITE" id="PS51257">
    <property type="entry name" value="PROKAR_LIPOPROTEIN"/>
    <property type="match status" value="1"/>
</dbReference>
<name>A0ABS4PS51_9PSEU</name>
<gene>
    <name evidence="2" type="ORF">JOM49_003215</name>
</gene>
<dbReference type="SUPFAM" id="SSF53474">
    <property type="entry name" value="alpha/beta-Hydrolases"/>
    <property type="match status" value="1"/>
</dbReference>
<dbReference type="PANTHER" id="PTHR46331:SF2">
    <property type="entry name" value="VALACYCLOVIR HYDROLASE"/>
    <property type="match status" value="1"/>
</dbReference>
<dbReference type="PANTHER" id="PTHR46331">
    <property type="entry name" value="VALACYCLOVIR HYDROLASE"/>
    <property type="match status" value="1"/>
</dbReference>
<protein>
    <submittedName>
        <fullName evidence="2">Pimeloyl-ACP methyl ester carboxylesterase</fullName>
    </submittedName>
</protein>
<evidence type="ECO:0000313" key="2">
    <source>
        <dbReference type="EMBL" id="MBP2181689.1"/>
    </source>
</evidence>
<dbReference type="Pfam" id="PF00561">
    <property type="entry name" value="Abhydrolase_1"/>
    <property type="match status" value="1"/>
</dbReference>
<dbReference type="Gene3D" id="3.40.50.1820">
    <property type="entry name" value="alpha/beta hydrolase"/>
    <property type="match status" value="1"/>
</dbReference>
<sequence>MTPKFLPTAAAVLAVLLFAGCRPGGGQPAEPAAPPAGPPVQTGYAQVNGLNMYYETQGQGRPLVLLHGSLSTIETSFGKLRPGLAQSRQVIAVEQQGYGHTGDIDRPLAIEQMADDTVALLDRIGVGTADFFGYSMGSSVALQIAIRHPEKVRKLVLAAVSYNNSGFHPGMLDGIDELKPEDLAGTVYESEYLAKAPDPAHWPVFLEKTKDLDQNSPEVPAETIRAIKAPVQLIAADSDIVTPEHTVELFRLLGGGVMGDLNPLPASQLLVVPGTSHIGLVDRADFLLPAIPPFLDAPMPGEG</sequence>
<dbReference type="InterPro" id="IPR029058">
    <property type="entry name" value="AB_hydrolase_fold"/>
</dbReference>
<proteinExistence type="predicted"/>
<evidence type="ECO:0000259" key="1">
    <source>
        <dbReference type="Pfam" id="PF00561"/>
    </source>
</evidence>
<dbReference type="InterPro" id="IPR000073">
    <property type="entry name" value="AB_hydrolase_1"/>
</dbReference>
<dbReference type="Proteomes" id="UP000741013">
    <property type="component" value="Unassembled WGS sequence"/>
</dbReference>
<reference evidence="2 3" key="1">
    <citation type="submission" date="2021-03" db="EMBL/GenBank/DDBJ databases">
        <title>Sequencing the genomes of 1000 actinobacteria strains.</title>
        <authorList>
            <person name="Klenk H.-P."/>
        </authorList>
    </citation>
    <scope>NUCLEOTIDE SEQUENCE [LARGE SCALE GENOMIC DNA]</scope>
    <source>
        <strain evidence="2 3">DSM 45510</strain>
    </source>
</reference>
<dbReference type="PRINTS" id="PR00111">
    <property type="entry name" value="ABHYDROLASE"/>
</dbReference>
<dbReference type="RefSeq" id="WP_209665079.1">
    <property type="nucleotide sequence ID" value="NZ_JAGGMS010000001.1"/>
</dbReference>
<keyword evidence="3" id="KW-1185">Reference proteome</keyword>
<organism evidence="2 3">
    <name type="scientific">Amycolatopsis magusensis</name>
    <dbReference type="NCBI Taxonomy" id="882444"/>
    <lineage>
        <taxon>Bacteria</taxon>
        <taxon>Bacillati</taxon>
        <taxon>Actinomycetota</taxon>
        <taxon>Actinomycetes</taxon>
        <taxon>Pseudonocardiales</taxon>
        <taxon>Pseudonocardiaceae</taxon>
        <taxon>Amycolatopsis</taxon>
    </lineage>
</organism>
<dbReference type="EMBL" id="JAGGMS010000001">
    <property type="protein sequence ID" value="MBP2181689.1"/>
    <property type="molecule type" value="Genomic_DNA"/>
</dbReference>
<accession>A0ABS4PS51</accession>